<evidence type="ECO:0000256" key="1">
    <source>
        <dbReference type="SAM" id="MobiDB-lite"/>
    </source>
</evidence>
<dbReference type="EMBL" id="JAGFBS010000026">
    <property type="protein sequence ID" value="KAG6372681.1"/>
    <property type="molecule type" value="Genomic_DNA"/>
</dbReference>
<feature type="compositionally biased region" description="Low complexity" evidence="1">
    <location>
        <begin position="68"/>
        <end position="77"/>
    </location>
</feature>
<proteinExistence type="predicted"/>
<accession>A0A8I3A746</accession>
<protein>
    <submittedName>
        <fullName evidence="2">Uncharacterized protein</fullName>
    </submittedName>
</protein>
<organism evidence="2 3">
    <name type="scientific">Boletus reticuloceps</name>
    <dbReference type="NCBI Taxonomy" id="495285"/>
    <lineage>
        <taxon>Eukaryota</taxon>
        <taxon>Fungi</taxon>
        <taxon>Dikarya</taxon>
        <taxon>Basidiomycota</taxon>
        <taxon>Agaricomycotina</taxon>
        <taxon>Agaricomycetes</taxon>
        <taxon>Agaricomycetidae</taxon>
        <taxon>Boletales</taxon>
        <taxon>Boletineae</taxon>
        <taxon>Boletaceae</taxon>
        <taxon>Boletoideae</taxon>
        <taxon>Boletus</taxon>
    </lineage>
</organism>
<comment type="caution">
    <text evidence="2">The sequence shown here is derived from an EMBL/GenBank/DDBJ whole genome shotgun (WGS) entry which is preliminary data.</text>
</comment>
<dbReference type="Proteomes" id="UP000683000">
    <property type="component" value="Unassembled WGS sequence"/>
</dbReference>
<feature type="region of interest" description="Disordered" evidence="1">
    <location>
        <begin position="1"/>
        <end position="77"/>
    </location>
</feature>
<reference evidence="2" key="1">
    <citation type="submission" date="2021-03" db="EMBL/GenBank/DDBJ databases">
        <title>Evolutionary innovations through gain and loss of genes in the ectomycorrhizal Boletales.</title>
        <authorList>
            <person name="Wu G."/>
            <person name="Miyauchi S."/>
            <person name="Morin E."/>
            <person name="Yang Z.-L."/>
            <person name="Xu J."/>
            <person name="Martin F.M."/>
        </authorList>
    </citation>
    <scope>NUCLEOTIDE SEQUENCE</scope>
    <source>
        <strain evidence="2">BR01</strain>
    </source>
</reference>
<sequence length="98" mass="10104">MSAGKGKVKMKATSTSGAKVKPSVKVAPVQHPVRNKPHHQASPEMLTISEDEEGGCKMTPKMGKGKAKASGSSSGNAKAAMGKAISMLMDLQERGLGL</sequence>
<dbReference type="AlphaFoldDB" id="A0A8I3A746"/>
<evidence type="ECO:0000313" key="2">
    <source>
        <dbReference type="EMBL" id="KAG6372681.1"/>
    </source>
</evidence>
<name>A0A8I3A746_9AGAM</name>
<evidence type="ECO:0000313" key="3">
    <source>
        <dbReference type="Proteomes" id="UP000683000"/>
    </source>
</evidence>
<feature type="compositionally biased region" description="Basic residues" evidence="1">
    <location>
        <begin position="1"/>
        <end position="10"/>
    </location>
</feature>
<keyword evidence="3" id="KW-1185">Reference proteome</keyword>
<feature type="compositionally biased region" description="Low complexity" evidence="1">
    <location>
        <begin position="18"/>
        <end position="29"/>
    </location>
</feature>
<gene>
    <name evidence="2" type="ORF">JVT61DRAFT_7441</name>
</gene>